<name>A0A9P4Q0D3_9PEZI</name>
<gene>
    <name evidence="1" type="ORF">K431DRAFT_332974</name>
</gene>
<comment type="caution">
    <text evidence="1">The sequence shown here is derived from an EMBL/GenBank/DDBJ whole genome shotgun (WGS) entry which is preliminary data.</text>
</comment>
<dbReference type="PANTHER" id="PTHR35340:SF5">
    <property type="entry name" value="ASST-DOMAIN-CONTAINING PROTEIN"/>
    <property type="match status" value="1"/>
</dbReference>
<accession>A0A9P4Q0D3</accession>
<dbReference type="InterPro" id="IPR053143">
    <property type="entry name" value="Arylsulfate_ST"/>
</dbReference>
<evidence type="ECO:0000313" key="2">
    <source>
        <dbReference type="Proteomes" id="UP000799441"/>
    </source>
</evidence>
<dbReference type="EMBL" id="MU003827">
    <property type="protein sequence ID" value="KAF2718262.1"/>
    <property type="molecule type" value="Genomic_DNA"/>
</dbReference>
<keyword evidence="2" id="KW-1185">Reference proteome</keyword>
<evidence type="ECO:0000313" key="1">
    <source>
        <dbReference type="EMBL" id="KAF2718262.1"/>
    </source>
</evidence>
<sequence length="119" mass="13659">MENDTNNGSILFAWFSHGQIKPTSVDRPIELDIGQAPIYNYFHINLVSRNSNNKYLIGLRHTSAVYKVSEIDGSIIKTLNNEPRSSFKVVDFILWGAHHAQWPVKPNAYHINNIQQQVR</sequence>
<protein>
    <submittedName>
        <fullName evidence="1">Uncharacterized protein</fullName>
    </submittedName>
</protein>
<dbReference type="InterPro" id="IPR039535">
    <property type="entry name" value="ASST-like"/>
</dbReference>
<proteinExistence type="predicted"/>
<dbReference type="Proteomes" id="UP000799441">
    <property type="component" value="Unassembled WGS sequence"/>
</dbReference>
<reference evidence="1" key="1">
    <citation type="journal article" date="2020" name="Stud. Mycol.">
        <title>101 Dothideomycetes genomes: a test case for predicting lifestyles and emergence of pathogens.</title>
        <authorList>
            <person name="Haridas S."/>
            <person name="Albert R."/>
            <person name="Binder M."/>
            <person name="Bloem J."/>
            <person name="Labutti K."/>
            <person name="Salamov A."/>
            <person name="Andreopoulos B."/>
            <person name="Baker S."/>
            <person name="Barry K."/>
            <person name="Bills G."/>
            <person name="Bluhm B."/>
            <person name="Cannon C."/>
            <person name="Castanera R."/>
            <person name="Culley D."/>
            <person name="Daum C."/>
            <person name="Ezra D."/>
            <person name="Gonzalez J."/>
            <person name="Henrissat B."/>
            <person name="Kuo A."/>
            <person name="Liang C."/>
            <person name="Lipzen A."/>
            <person name="Lutzoni F."/>
            <person name="Magnuson J."/>
            <person name="Mondo S."/>
            <person name="Nolan M."/>
            <person name="Ohm R."/>
            <person name="Pangilinan J."/>
            <person name="Park H.-J."/>
            <person name="Ramirez L."/>
            <person name="Alfaro M."/>
            <person name="Sun H."/>
            <person name="Tritt A."/>
            <person name="Yoshinaga Y."/>
            <person name="Zwiers L.-H."/>
            <person name="Turgeon B."/>
            <person name="Goodwin S."/>
            <person name="Spatafora J."/>
            <person name="Crous P."/>
            <person name="Grigoriev I."/>
        </authorList>
    </citation>
    <scope>NUCLEOTIDE SEQUENCE</scope>
    <source>
        <strain evidence="1">CBS 116435</strain>
    </source>
</reference>
<dbReference type="Pfam" id="PF14269">
    <property type="entry name" value="Arylsulfotran_2"/>
    <property type="match status" value="1"/>
</dbReference>
<dbReference type="AlphaFoldDB" id="A0A9P4Q0D3"/>
<organism evidence="1 2">
    <name type="scientific">Polychaeton citri CBS 116435</name>
    <dbReference type="NCBI Taxonomy" id="1314669"/>
    <lineage>
        <taxon>Eukaryota</taxon>
        <taxon>Fungi</taxon>
        <taxon>Dikarya</taxon>
        <taxon>Ascomycota</taxon>
        <taxon>Pezizomycotina</taxon>
        <taxon>Dothideomycetes</taxon>
        <taxon>Dothideomycetidae</taxon>
        <taxon>Capnodiales</taxon>
        <taxon>Capnodiaceae</taxon>
        <taxon>Polychaeton</taxon>
    </lineage>
</organism>
<dbReference type="PANTHER" id="PTHR35340">
    <property type="entry name" value="PQQ ENZYME REPEAT PROTEIN-RELATED"/>
    <property type="match status" value="1"/>
</dbReference>